<gene>
    <name evidence="1" type="ordered locus">Metme_2677</name>
</gene>
<dbReference type="Proteomes" id="UP000008888">
    <property type="component" value="Chromosome"/>
</dbReference>
<dbReference type="OrthoDB" id="7862241at2"/>
<dbReference type="AlphaFoldDB" id="F9ZYF8"/>
<protein>
    <submittedName>
        <fullName evidence="1">Uncharacterized protein</fullName>
    </submittedName>
</protein>
<sequence>MHADWVRQWLRQNPLTPIHVDCVTTVMLKILDGKCKMPEAEKQVMALLYDAVKTEAGQVLATDLHTLIAAAAVNINDELKNRIYEQRLLAETTLSRPVMKGFKAMIRQRGLLDGVNEIEED</sequence>
<evidence type="ECO:0000313" key="1">
    <source>
        <dbReference type="EMBL" id="AEG01063.1"/>
    </source>
</evidence>
<keyword evidence="2" id="KW-1185">Reference proteome</keyword>
<reference evidence="2" key="3">
    <citation type="submission" date="2011-05" db="EMBL/GenBank/DDBJ databases">
        <title>Complete sequence of Methylomonas methanica MC09.</title>
        <authorList>
            <consortium name="US DOE Joint Genome Institute"/>
            <person name="Lucas S."/>
            <person name="Han J."/>
            <person name="Lapidus A."/>
            <person name="Cheng J.-F."/>
            <person name="Goodwin L."/>
            <person name="Pitluck S."/>
            <person name="Peters L."/>
            <person name="Mikhailova N."/>
            <person name="Teshima H."/>
            <person name="Han C."/>
            <person name="Tapia R."/>
            <person name="Land M."/>
            <person name="Hauser L."/>
            <person name="Kyrpides N."/>
            <person name="Ivanova N."/>
            <person name="Pagani I."/>
            <person name="Stein L."/>
            <person name="Woyke T."/>
        </authorList>
    </citation>
    <scope>NUCLEOTIDE SEQUENCE [LARGE SCALE GENOMIC DNA]</scope>
    <source>
        <strain evidence="2">MC09</strain>
    </source>
</reference>
<dbReference type="HOGENOM" id="CLU_163895_0_0_6"/>
<proteinExistence type="predicted"/>
<evidence type="ECO:0000313" key="2">
    <source>
        <dbReference type="Proteomes" id="UP000008888"/>
    </source>
</evidence>
<organism evidence="1 2">
    <name type="scientific">Methylomonas methanica (strain DSM 25384 / MC09)</name>
    <dbReference type="NCBI Taxonomy" id="857087"/>
    <lineage>
        <taxon>Bacteria</taxon>
        <taxon>Pseudomonadati</taxon>
        <taxon>Pseudomonadota</taxon>
        <taxon>Gammaproteobacteria</taxon>
        <taxon>Methylococcales</taxon>
        <taxon>Methylococcaceae</taxon>
        <taxon>Methylomonas</taxon>
    </lineage>
</organism>
<name>F9ZYF8_METMM</name>
<dbReference type="KEGG" id="mmt:Metme_2677"/>
<dbReference type="RefSeq" id="WP_013819299.1">
    <property type="nucleotide sequence ID" value="NC_015572.1"/>
</dbReference>
<dbReference type="eggNOG" id="ENOG5032W1H">
    <property type="taxonomic scope" value="Bacteria"/>
</dbReference>
<reference key="2">
    <citation type="submission" date="2011-05" db="EMBL/GenBank/DDBJ databases">
        <title>Complete genome sequence of the aerobic marine methanotroph Methylomonas methanica MC09.</title>
        <authorList>
            <person name="Boden R."/>
            <person name="Cunliffe M."/>
            <person name="Scanlan J."/>
            <person name="Moussard H."/>
            <person name="Kits K.D."/>
            <person name="Klotz M."/>
            <person name="Jetten M."/>
            <person name="Vuilleumier S."/>
            <person name="Han J."/>
            <person name="Peters L."/>
            <person name="Mikhailova N."/>
            <person name="Teshima H."/>
            <person name="Tapia R."/>
            <person name="Kyrpides N."/>
            <person name="Ivanova N."/>
            <person name="Pagani I."/>
            <person name="Cheng J.-F."/>
            <person name="Goodwin L."/>
            <person name="Han C."/>
            <person name="Hauser L."/>
            <person name="Land M."/>
            <person name="Lapidus A."/>
            <person name="Lucas S."/>
            <person name="Pitluck S."/>
            <person name="Woyke T."/>
            <person name="Stein L.Y."/>
            <person name="Murrell C."/>
        </authorList>
    </citation>
    <scope>NUCLEOTIDE SEQUENCE</scope>
    <source>
        <strain>MC09</strain>
    </source>
</reference>
<dbReference type="STRING" id="857087.Metme_2677"/>
<accession>F9ZYF8</accession>
<reference evidence="1 2" key="1">
    <citation type="journal article" date="2011" name="J. Bacteriol.">
        <title>Complete Genome Sequence of the Aerobic Marine Methanotroph Methylomonas methanica MC09.</title>
        <authorList>
            <person name="Boden R."/>
            <person name="Cunliffe M."/>
            <person name="Scanlan J."/>
            <person name="Moussard H."/>
            <person name="Kits K.D."/>
            <person name="Klotz M.G."/>
            <person name="Jetten M.S."/>
            <person name="Vuilleumier S."/>
            <person name="Han J."/>
            <person name="Peters L."/>
            <person name="Mikhailova N."/>
            <person name="Teshima H."/>
            <person name="Tapia R."/>
            <person name="Kyrpides N."/>
            <person name="Ivanova N."/>
            <person name="Pagani I."/>
            <person name="Cheng J.F."/>
            <person name="Goodwin L."/>
            <person name="Han C."/>
            <person name="Hauser L."/>
            <person name="Land M.L."/>
            <person name="Lapidus A."/>
            <person name="Lucas S."/>
            <person name="Pitluck S."/>
            <person name="Woyke T."/>
            <person name="Stein L."/>
            <person name="Murrell J.C."/>
        </authorList>
    </citation>
    <scope>NUCLEOTIDE SEQUENCE [LARGE SCALE GENOMIC DNA]</scope>
    <source>
        <strain evidence="1 2">MC09</strain>
    </source>
</reference>
<dbReference type="EMBL" id="CP002738">
    <property type="protein sequence ID" value="AEG01063.1"/>
    <property type="molecule type" value="Genomic_DNA"/>
</dbReference>